<name>A0A7J5A9Z8_9FLAO</name>
<proteinExistence type="predicted"/>
<sequence>MTIEQLYKFLTENSPFKFKGSSEDLYYFDAEYYSINEGEKYKFTLSKVSDSFIFNDGGLFPVFQNVIIETTGELNSTVILNMNTNALKNDRFRHNDAEDGYLILIPYR</sequence>
<organism evidence="1 2">
    <name type="scientific">Flavobacterium luteum</name>
    <dbReference type="NCBI Taxonomy" id="2026654"/>
    <lineage>
        <taxon>Bacteria</taxon>
        <taxon>Pseudomonadati</taxon>
        <taxon>Bacteroidota</taxon>
        <taxon>Flavobacteriia</taxon>
        <taxon>Flavobacteriales</taxon>
        <taxon>Flavobacteriaceae</taxon>
        <taxon>Flavobacterium</taxon>
    </lineage>
</organism>
<dbReference type="RefSeq" id="WP_151108307.1">
    <property type="nucleotide sequence ID" value="NZ_WAEM01000008.1"/>
</dbReference>
<reference evidence="1 2" key="1">
    <citation type="submission" date="2019-09" db="EMBL/GenBank/DDBJ databases">
        <title>Flavobacterium sp. nov., isolated from glacier ice.</title>
        <authorList>
            <person name="Liu Q."/>
        </authorList>
    </citation>
    <scope>NUCLEOTIDE SEQUENCE [LARGE SCALE GENOMIC DNA]</scope>
    <source>
        <strain evidence="1 2">NBRC 112527</strain>
    </source>
</reference>
<comment type="caution">
    <text evidence="1">The sequence shown here is derived from an EMBL/GenBank/DDBJ whole genome shotgun (WGS) entry which is preliminary data.</text>
</comment>
<keyword evidence="2" id="KW-1185">Reference proteome</keyword>
<dbReference type="EMBL" id="WAEM01000008">
    <property type="protein sequence ID" value="KAB1154391.1"/>
    <property type="molecule type" value="Genomic_DNA"/>
</dbReference>
<evidence type="ECO:0000313" key="2">
    <source>
        <dbReference type="Proteomes" id="UP000490922"/>
    </source>
</evidence>
<accession>A0A7J5A9Z8</accession>
<dbReference type="Proteomes" id="UP000490922">
    <property type="component" value="Unassembled WGS sequence"/>
</dbReference>
<dbReference type="AlphaFoldDB" id="A0A7J5A9Z8"/>
<evidence type="ECO:0000313" key="1">
    <source>
        <dbReference type="EMBL" id="KAB1154391.1"/>
    </source>
</evidence>
<protein>
    <submittedName>
        <fullName evidence="1">Uncharacterized protein</fullName>
    </submittedName>
</protein>
<gene>
    <name evidence="1" type="ORF">F6464_12610</name>
</gene>